<evidence type="ECO:0000256" key="4">
    <source>
        <dbReference type="ARBA" id="ARBA00022723"/>
    </source>
</evidence>
<comment type="cofactor">
    <cofactor evidence="1">
        <name>[4Fe-4S] cluster</name>
        <dbReference type="ChEBI" id="CHEBI:49883"/>
    </cofactor>
</comment>
<dbReference type="Gene3D" id="3.20.20.70">
    <property type="entry name" value="Aldolase class I"/>
    <property type="match status" value="1"/>
</dbReference>
<dbReference type="GO" id="GO:0046872">
    <property type="term" value="F:metal ion binding"/>
    <property type="evidence" value="ECO:0007669"/>
    <property type="project" value="UniProtKB-KW"/>
</dbReference>
<dbReference type="RefSeq" id="WP_055167588.1">
    <property type="nucleotide sequence ID" value="NZ_CYXX01000002.1"/>
</dbReference>
<dbReference type="SUPFAM" id="SSF102114">
    <property type="entry name" value="Radical SAM enzymes"/>
    <property type="match status" value="1"/>
</dbReference>
<evidence type="ECO:0000313" key="8">
    <source>
        <dbReference type="EMBL" id="CUM76810.1"/>
    </source>
</evidence>
<dbReference type="PANTHER" id="PTHR43787:SF3">
    <property type="entry name" value="ARYLSULFATASE REGULATORY PROTEIN"/>
    <property type="match status" value="1"/>
</dbReference>
<dbReference type="Pfam" id="PF04055">
    <property type="entry name" value="Radical_SAM"/>
    <property type="match status" value="1"/>
</dbReference>
<evidence type="ECO:0000256" key="5">
    <source>
        <dbReference type="ARBA" id="ARBA00023004"/>
    </source>
</evidence>
<protein>
    <submittedName>
        <fullName evidence="8">Anaerobic sulfatase-maturating enzyme homolog YdeM</fullName>
    </submittedName>
</protein>
<dbReference type="GO" id="GO:0003824">
    <property type="term" value="F:catalytic activity"/>
    <property type="evidence" value="ECO:0007669"/>
    <property type="project" value="InterPro"/>
</dbReference>
<keyword evidence="5" id="KW-0408">Iron</keyword>
<dbReference type="Proteomes" id="UP000095453">
    <property type="component" value="Unassembled WGS sequence"/>
</dbReference>
<keyword evidence="2" id="KW-0004">4Fe-4S</keyword>
<evidence type="ECO:0000256" key="1">
    <source>
        <dbReference type="ARBA" id="ARBA00001966"/>
    </source>
</evidence>
<dbReference type="GO" id="GO:0051539">
    <property type="term" value="F:4 iron, 4 sulfur cluster binding"/>
    <property type="evidence" value="ECO:0007669"/>
    <property type="project" value="UniProtKB-KW"/>
</dbReference>
<accession>A0A173RFR5</accession>
<keyword evidence="4" id="KW-0479">Metal-binding</keyword>
<evidence type="ECO:0000256" key="3">
    <source>
        <dbReference type="ARBA" id="ARBA00022691"/>
    </source>
</evidence>
<keyword evidence="3" id="KW-0949">S-adenosyl-L-methionine</keyword>
<evidence type="ECO:0000259" key="7">
    <source>
        <dbReference type="PROSITE" id="PS51918"/>
    </source>
</evidence>
<name>A0A173RFR5_9FIRM</name>
<evidence type="ECO:0000313" key="9">
    <source>
        <dbReference type="Proteomes" id="UP000095453"/>
    </source>
</evidence>
<organism evidence="8 9">
    <name type="scientific">Roseburia inulinivorans</name>
    <dbReference type="NCBI Taxonomy" id="360807"/>
    <lineage>
        <taxon>Bacteria</taxon>
        <taxon>Bacillati</taxon>
        <taxon>Bacillota</taxon>
        <taxon>Clostridia</taxon>
        <taxon>Lachnospirales</taxon>
        <taxon>Lachnospiraceae</taxon>
        <taxon>Roseburia</taxon>
    </lineage>
</organism>
<keyword evidence="6" id="KW-0411">Iron-sulfur</keyword>
<dbReference type="SFLD" id="SFLDS00029">
    <property type="entry name" value="Radical_SAM"/>
    <property type="match status" value="1"/>
</dbReference>
<evidence type="ECO:0000256" key="2">
    <source>
        <dbReference type="ARBA" id="ARBA00022485"/>
    </source>
</evidence>
<dbReference type="PANTHER" id="PTHR43787">
    <property type="entry name" value="FEMO COFACTOR BIOSYNTHESIS PROTEIN NIFB-RELATED"/>
    <property type="match status" value="1"/>
</dbReference>
<dbReference type="AlphaFoldDB" id="A0A173RFR5"/>
<reference evidence="8 9" key="1">
    <citation type="submission" date="2015-09" db="EMBL/GenBank/DDBJ databases">
        <authorList>
            <consortium name="Pathogen Informatics"/>
        </authorList>
    </citation>
    <scope>NUCLEOTIDE SEQUENCE [LARGE SCALE GENOMIC DNA]</scope>
    <source>
        <strain evidence="8 9">2789STDY5608887</strain>
    </source>
</reference>
<dbReference type="PROSITE" id="PS51918">
    <property type="entry name" value="RADICAL_SAM"/>
    <property type="match status" value="1"/>
</dbReference>
<dbReference type="SFLD" id="SFLDG01067">
    <property type="entry name" value="SPASM/twitch_domain_containing"/>
    <property type="match status" value="1"/>
</dbReference>
<sequence>MYIIPGYVVHHKHDGATILTSKIKQNSVKLTDPAIQKEFDSIIKQAGCPDISTPLTQFLHEQEMLANEQEICQTLQQVKNLLNDTLILTIMPTEGCNFRCTYCYEDHTPISMTQTMIDQLKNFLSEQVSHFKHVHISWFGGEPSLCKDTILDISSLIQSLQNKYHFQYTASMTTNGYLLSESTFRKFFAAGIKCYQITLDGHNHDKTRPHISGNGTLQRIINNLSEISKLPSKEFDFYIILRHNILAKDNDLSWYDYLYRLFGSDRRFAVSVRPVNNWGGDNITGLSLLDGENKVDLPKIHEDYVNQIGMRYDSSEDSLFGRICYAAFPNGYIIRADGKIEKCSVALNHPQNLVGYIDSNNGVVIDHTKNKLWSNAKFKSECYICPDILSCLNLQCRRYALVDKQRCYCHRVSYKTDNQP</sequence>
<gene>
    <name evidence="8" type="primary">ydeM_1</name>
    <name evidence="8" type="ORF">ERS852444_00394</name>
</gene>
<dbReference type="InterPro" id="IPR013785">
    <property type="entry name" value="Aldolase_TIM"/>
</dbReference>
<proteinExistence type="predicted"/>
<dbReference type="EMBL" id="CYXX01000002">
    <property type="protein sequence ID" value="CUM76810.1"/>
    <property type="molecule type" value="Genomic_DNA"/>
</dbReference>
<dbReference type="InterPro" id="IPR007197">
    <property type="entry name" value="rSAM"/>
</dbReference>
<dbReference type="CDD" id="cd01335">
    <property type="entry name" value="Radical_SAM"/>
    <property type="match status" value="1"/>
</dbReference>
<dbReference type="InterPro" id="IPR058240">
    <property type="entry name" value="rSAM_sf"/>
</dbReference>
<evidence type="ECO:0000256" key="6">
    <source>
        <dbReference type="ARBA" id="ARBA00023014"/>
    </source>
</evidence>
<dbReference type="UniPathway" id="UPA00782"/>
<feature type="domain" description="Radical SAM core" evidence="7">
    <location>
        <begin position="82"/>
        <end position="311"/>
    </location>
</feature>